<sequence>MLDAFKIKPFNLQPIYEEWQDGPYFNGNPKKDLPVDEWLEKIKEGCVKRGVPEEYWYKVAQHFMGTKARARLDELKEVIRKVHGGKYRWTWKKFCIALRNMGWEIDKDEKKTIKVSAKSLGLWFTRKKDGSDANLTEEPESESNGKESSFSPPPSRKQTRRGSVSESVRSERSAHAKSNSQPSTRPPVKRSATMMLIPGTGKDKDATQRPTPVKTRSDTTVLTRKTSPPSSPTRSHTIDLVSPEVHGGSEHGGEVLSATQAPVWLLNACNALDFITSEHPKAMSVISAILITVGSIPAIPAISAGAGGAVLASGAAHAVGAIAVGLGQALSMSVKNSNQNQPNQGSSNAPSHH</sequence>
<keyword evidence="3" id="KW-1185">Reference proteome</keyword>
<feature type="compositionally biased region" description="Low complexity" evidence="1">
    <location>
        <begin position="223"/>
        <end position="235"/>
    </location>
</feature>
<gene>
    <name evidence="2" type="ORF">NP233_g9160</name>
</gene>
<evidence type="ECO:0000256" key="1">
    <source>
        <dbReference type="SAM" id="MobiDB-lite"/>
    </source>
</evidence>
<comment type="caution">
    <text evidence="2">The sequence shown here is derived from an EMBL/GenBank/DDBJ whole genome shotgun (WGS) entry which is preliminary data.</text>
</comment>
<reference evidence="2" key="1">
    <citation type="submission" date="2022-07" db="EMBL/GenBank/DDBJ databases">
        <title>Genome Sequence of Leucocoprinus birnbaumii.</title>
        <authorList>
            <person name="Buettner E."/>
        </authorList>
    </citation>
    <scope>NUCLEOTIDE SEQUENCE</scope>
    <source>
        <strain evidence="2">VT141</strain>
    </source>
</reference>
<proteinExistence type="predicted"/>
<dbReference type="Proteomes" id="UP001213000">
    <property type="component" value="Unassembled WGS sequence"/>
</dbReference>
<organism evidence="2 3">
    <name type="scientific">Leucocoprinus birnbaumii</name>
    <dbReference type="NCBI Taxonomy" id="56174"/>
    <lineage>
        <taxon>Eukaryota</taxon>
        <taxon>Fungi</taxon>
        <taxon>Dikarya</taxon>
        <taxon>Basidiomycota</taxon>
        <taxon>Agaricomycotina</taxon>
        <taxon>Agaricomycetes</taxon>
        <taxon>Agaricomycetidae</taxon>
        <taxon>Agaricales</taxon>
        <taxon>Agaricineae</taxon>
        <taxon>Agaricaceae</taxon>
        <taxon>Leucocoprinus</taxon>
    </lineage>
</organism>
<evidence type="ECO:0000313" key="2">
    <source>
        <dbReference type="EMBL" id="KAJ3563103.1"/>
    </source>
</evidence>
<feature type="region of interest" description="Disordered" evidence="1">
    <location>
        <begin position="130"/>
        <end position="239"/>
    </location>
</feature>
<evidence type="ECO:0000313" key="3">
    <source>
        <dbReference type="Proteomes" id="UP001213000"/>
    </source>
</evidence>
<name>A0AAD5YR49_9AGAR</name>
<protein>
    <submittedName>
        <fullName evidence="2">Uncharacterized protein</fullName>
    </submittedName>
</protein>
<dbReference type="AlphaFoldDB" id="A0AAD5YR49"/>
<dbReference type="EMBL" id="JANIEX010000795">
    <property type="protein sequence ID" value="KAJ3563103.1"/>
    <property type="molecule type" value="Genomic_DNA"/>
</dbReference>
<accession>A0AAD5YR49</accession>